<feature type="domain" description="ABC-type uncharacterised transport system" evidence="3">
    <location>
        <begin position="149"/>
        <end position="397"/>
    </location>
</feature>
<name>A0A1M5LXJ2_9GAMM</name>
<feature type="compositionally biased region" description="Low complexity" evidence="1">
    <location>
        <begin position="354"/>
        <end position="363"/>
    </location>
</feature>
<evidence type="ECO:0000256" key="2">
    <source>
        <dbReference type="SAM" id="Phobius"/>
    </source>
</evidence>
<keyword evidence="2" id="KW-1133">Transmembrane helix</keyword>
<dbReference type="InterPro" id="IPR029062">
    <property type="entry name" value="Class_I_gatase-like"/>
</dbReference>
<reference evidence="4 5" key="1">
    <citation type="submission" date="2016-11" db="EMBL/GenBank/DDBJ databases">
        <authorList>
            <person name="Jaros S."/>
            <person name="Januszkiewicz K."/>
            <person name="Wedrychowicz H."/>
        </authorList>
    </citation>
    <scope>NUCLEOTIDE SEQUENCE [LARGE SCALE GENOMIC DNA]</scope>
    <source>
        <strain evidence="4 5">CGMCC 1.7049</strain>
    </source>
</reference>
<dbReference type="EMBL" id="FQWZ01000002">
    <property type="protein sequence ID" value="SHG69369.1"/>
    <property type="molecule type" value="Genomic_DNA"/>
</dbReference>
<evidence type="ECO:0000313" key="4">
    <source>
        <dbReference type="EMBL" id="SHG69369.1"/>
    </source>
</evidence>
<keyword evidence="5" id="KW-1185">Reference proteome</keyword>
<keyword evidence="2" id="KW-0812">Transmembrane</keyword>
<evidence type="ECO:0000256" key="1">
    <source>
        <dbReference type="SAM" id="MobiDB-lite"/>
    </source>
</evidence>
<keyword evidence="2" id="KW-0472">Membrane</keyword>
<dbReference type="SUPFAM" id="SSF52317">
    <property type="entry name" value="Class I glutamine amidotransferase-like"/>
    <property type="match status" value="1"/>
</dbReference>
<feature type="transmembrane region" description="Helical" evidence="2">
    <location>
        <begin position="430"/>
        <end position="456"/>
    </location>
</feature>
<evidence type="ECO:0000313" key="5">
    <source>
        <dbReference type="Proteomes" id="UP000199758"/>
    </source>
</evidence>
<dbReference type="Pfam" id="PF09822">
    <property type="entry name" value="ABC_transp_aux"/>
    <property type="match status" value="1"/>
</dbReference>
<gene>
    <name evidence="4" type="ORF">SAMN04488068_1131</name>
</gene>
<protein>
    <submittedName>
        <fullName evidence="4">ABC-type uncharacterized transport system involved in gliding motility, auxiliary component</fullName>
    </submittedName>
</protein>
<dbReference type="RefSeq" id="WP_072895082.1">
    <property type="nucleotide sequence ID" value="NZ_FQWZ01000002.1"/>
</dbReference>
<evidence type="ECO:0000259" key="3">
    <source>
        <dbReference type="Pfam" id="PF09822"/>
    </source>
</evidence>
<accession>A0A1M5LXJ2</accession>
<dbReference type="OrthoDB" id="8530910at2"/>
<dbReference type="Proteomes" id="UP000199758">
    <property type="component" value="Unassembled WGS sequence"/>
</dbReference>
<dbReference type="InterPro" id="IPR019196">
    <property type="entry name" value="ABC_transp_unknown"/>
</dbReference>
<dbReference type="AlphaFoldDB" id="A0A1M5LXJ2"/>
<proteinExistence type="predicted"/>
<feature type="region of interest" description="Disordered" evidence="1">
    <location>
        <begin position="347"/>
        <end position="373"/>
    </location>
</feature>
<sequence length="461" mass="50175">MKKKNLLLQQAISALLFVAVLVLLGYLSKRYDVVWDWTVGKRNTLTQASQKQLQSMDSPIKFIAFAYPGADERASVDFFVGRYQRVKPDIEVEFVDPASQPAKVREYKISTPGEVVLEYQGRRENLRGLSEQEITTALQRLSYTGDSWIVFLEGHGERSTAANGPEDFSQFAQALKDKGLKVQGLNLVKTPQIPDNTSLLVIASPRAALLDGEIKLIQQYVEKGGNLLWLADPENDPGLNAVADALGIRWQNGYAIFPEYEALGTGHPGIYAALGYPPTPVTRDLQQVTLFPLVRSVTASGSGWTASPMLVTTETAWLETGKLDGGPVSMDESSGDVPGPLNIGMTLTRDRPGAEAPAAAPTSPDAPPPPKPQQRVVVIGDADFISNAYLGQLGNQQLGLNAVQWLAARDNQMNIDIPKAPDVNLFLPDWAIALLAGGFVLVLPLLLIGIGIGRWISRRRK</sequence>
<dbReference type="STRING" id="490188.SAMN04488068_1131"/>
<organism evidence="4 5">
    <name type="scientific">Hydrocarboniphaga daqingensis</name>
    <dbReference type="NCBI Taxonomy" id="490188"/>
    <lineage>
        <taxon>Bacteria</taxon>
        <taxon>Pseudomonadati</taxon>
        <taxon>Pseudomonadota</taxon>
        <taxon>Gammaproteobacteria</taxon>
        <taxon>Nevskiales</taxon>
        <taxon>Nevskiaceae</taxon>
        <taxon>Hydrocarboniphaga</taxon>
    </lineage>
</organism>